<dbReference type="CDD" id="cd00200">
    <property type="entry name" value="WD40"/>
    <property type="match status" value="1"/>
</dbReference>
<dbReference type="RefSeq" id="WP_079257447.1">
    <property type="nucleotide sequence ID" value="NZ_CP023992.1"/>
</dbReference>
<dbReference type="SMART" id="SM00320">
    <property type="entry name" value="WD40"/>
    <property type="match status" value="9"/>
</dbReference>
<organism evidence="3 4">
    <name type="scientific">Streptomyces malaysiensis</name>
    <dbReference type="NCBI Taxonomy" id="92644"/>
    <lineage>
        <taxon>Bacteria</taxon>
        <taxon>Bacillati</taxon>
        <taxon>Actinomycetota</taxon>
        <taxon>Actinomycetes</taxon>
        <taxon>Kitasatosporales</taxon>
        <taxon>Streptomycetaceae</taxon>
        <taxon>Streptomyces</taxon>
        <taxon>Streptomyces violaceusniger group</taxon>
    </lineage>
</organism>
<dbReference type="AlphaFoldDB" id="A0A291SNV4"/>
<evidence type="ECO:0000313" key="4">
    <source>
        <dbReference type="Proteomes" id="UP000236520"/>
    </source>
</evidence>
<dbReference type="SUPFAM" id="SSF63829">
    <property type="entry name" value="Calcium-dependent phosphotriesterase"/>
    <property type="match status" value="1"/>
</dbReference>
<dbReference type="SUPFAM" id="SSF50998">
    <property type="entry name" value="Quinoprotein alcohol dehydrogenase-like"/>
    <property type="match status" value="1"/>
</dbReference>
<proteinExistence type="predicted"/>
<dbReference type="PROSITE" id="PS50294">
    <property type="entry name" value="WD_REPEATS_REGION"/>
    <property type="match status" value="3"/>
</dbReference>
<dbReference type="InterPro" id="IPR020472">
    <property type="entry name" value="WD40_PAC1"/>
</dbReference>
<dbReference type="KEGG" id="smal:SMALA_2335"/>
<dbReference type="PROSITE" id="PS50082">
    <property type="entry name" value="WD_REPEATS_2"/>
    <property type="match status" value="5"/>
</dbReference>
<keyword evidence="2" id="KW-0677">Repeat</keyword>
<dbReference type="InterPro" id="IPR011047">
    <property type="entry name" value="Quinoprotein_ADH-like_sf"/>
</dbReference>
<dbReference type="EMBL" id="LJIW01000001">
    <property type="protein sequence ID" value="PNG96996.1"/>
    <property type="molecule type" value="Genomic_DNA"/>
</dbReference>
<gene>
    <name evidence="3" type="ORF">SMF913_13021</name>
</gene>
<dbReference type="PRINTS" id="PR00320">
    <property type="entry name" value="GPROTEINBRPT"/>
</dbReference>
<comment type="caution">
    <text evidence="3">The sequence shown here is derived from an EMBL/GenBank/DDBJ whole genome shotgun (WGS) entry which is preliminary data.</text>
</comment>
<evidence type="ECO:0000256" key="2">
    <source>
        <dbReference type="ARBA" id="ARBA00022737"/>
    </source>
</evidence>
<dbReference type="GeneID" id="303177305"/>
<sequence>MIRHLGPISGVAAHGGNLIATAGYDNQVILWDAATRTSISRVYHDHLANQAAFSPDGRHLVTSSSDYTARLWSVPDLKLIAVLGDHKDDVEMSAFHPTLELVATASRDHGVRVFDFSGRLTASFEGHTADVISVAWAGDSRELLTSSDDGTVKRWSLDAGGLVSEVDLGGAETDTIAITPTGTVYAGNDDGEIVIIADGTANATPAHEAGIKRLVHNASSRSLVSLSYDRTLRVWDTSGPGGELNLLHTSEYPAEVWARSCDFLDDTTLVFATFGSTYATYHLTDQRWDLSGVMPTACVNSVVADAAGRVWTVGDAGIVWRDGAEVSRPGSLCNFLVEAGGRMLTGGQLGQVFDAADGHVIHQHRSPLNCGAAFTRDGRPHVVIGAYTGEGLVFQLTEGGTFELVATLPLHTNAVKGVAVSGNTLFAVCADTSVSWFSLDTLTETGRLDDAHGRIANGCAALPGGVFVSVSRDLTLRTWQREKCDTIPTPHDHSVKCVAASPDGRLVATGSYAGAIAVHDLRTGAWPFIGRPTTAGISSLHWDAVGARFLASSYDGSVHPVDLAPVGAAG</sequence>
<dbReference type="PANTHER" id="PTHR19848">
    <property type="entry name" value="WD40 REPEAT PROTEIN"/>
    <property type="match status" value="1"/>
</dbReference>
<dbReference type="InterPro" id="IPR015943">
    <property type="entry name" value="WD40/YVTN_repeat-like_dom_sf"/>
</dbReference>
<evidence type="ECO:0000313" key="3">
    <source>
        <dbReference type="EMBL" id="PNG96996.1"/>
    </source>
</evidence>
<reference evidence="3 4" key="1">
    <citation type="submission" date="2015-09" db="EMBL/GenBank/DDBJ databases">
        <title>Genome sequence, genome mining and natural product profiling of a biocontrol bacterium Streptomyces malaysiensis F913.</title>
        <authorList>
            <person name="Xu Y."/>
            <person name="Wei J."/>
            <person name="Xie J."/>
            <person name="Li T."/>
            <person name="Zhou Z."/>
        </authorList>
    </citation>
    <scope>NUCLEOTIDE SEQUENCE [LARGE SCALE GENOMIC DNA]</scope>
    <source>
        <strain evidence="3 4">F913</strain>
    </source>
</reference>
<keyword evidence="1" id="KW-0853">WD repeat</keyword>
<dbReference type="Pfam" id="PF00400">
    <property type="entry name" value="WD40"/>
    <property type="match status" value="6"/>
</dbReference>
<dbReference type="Proteomes" id="UP000236520">
    <property type="component" value="Unassembled WGS sequence"/>
</dbReference>
<dbReference type="Gene3D" id="2.130.10.10">
    <property type="entry name" value="YVTN repeat-like/Quinoprotein amine dehydrogenase"/>
    <property type="match status" value="4"/>
</dbReference>
<keyword evidence="4" id="KW-1185">Reference proteome</keyword>
<protein>
    <submittedName>
        <fullName evidence="3">Uncharacterized protein</fullName>
    </submittedName>
</protein>
<name>A0A291SNV4_STRMQ</name>
<accession>A0A291SNV4</accession>
<dbReference type="InterPro" id="IPR001680">
    <property type="entry name" value="WD40_rpt"/>
</dbReference>
<evidence type="ECO:0000256" key="1">
    <source>
        <dbReference type="ARBA" id="ARBA00022574"/>
    </source>
</evidence>
<dbReference type="PANTHER" id="PTHR19848:SF8">
    <property type="entry name" value="F-BOX AND WD REPEAT DOMAIN CONTAINING 7"/>
    <property type="match status" value="1"/>
</dbReference>